<dbReference type="CDD" id="cd00590">
    <property type="entry name" value="RRM_SF"/>
    <property type="match status" value="1"/>
</dbReference>
<feature type="region of interest" description="Disordered" evidence="5">
    <location>
        <begin position="302"/>
        <end position="340"/>
    </location>
</feature>
<reference evidence="7" key="1">
    <citation type="submission" date="2022-02" db="EMBL/GenBank/DDBJ databases">
        <authorList>
            <person name="Henning P.M."/>
            <person name="McCubbin A.G."/>
            <person name="Shore J.S."/>
        </authorList>
    </citation>
    <scope>NUCLEOTIDE SEQUENCE</scope>
    <source>
        <strain evidence="7">F60SS</strain>
        <tissue evidence="7">Leaves</tissue>
    </source>
</reference>
<evidence type="ECO:0000256" key="1">
    <source>
        <dbReference type="ARBA" id="ARBA00022664"/>
    </source>
</evidence>
<dbReference type="InterPro" id="IPR035979">
    <property type="entry name" value="RBD_domain_sf"/>
</dbReference>
<dbReference type="GO" id="GO:0003723">
    <property type="term" value="F:RNA binding"/>
    <property type="evidence" value="ECO:0007669"/>
    <property type="project" value="UniProtKB-UniRule"/>
</dbReference>
<dbReference type="GO" id="GO:0005681">
    <property type="term" value="C:spliceosomal complex"/>
    <property type="evidence" value="ECO:0007669"/>
    <property type="project" value="UniProtKB-KW"/>
</dbReference>
<evidence type="ECO:0000256" key="2">
    <source>
        <dbReference type="ARBA" id="ARBA00022728"/>
    </source>
</evidence>
<gene>
    <name evidence="7" type="ORF">Tsubulata_043639</name>
</gene>
<evidence type="ECO:0000256" key="5">
    <source>
        <dbReference type="SAM" id="MobiDB-lite"/>
    </source>
</evidence>
<feature type="compositionally biased region" description="Low complexity" evidence="5">
    <location>
        <begin position="439"/>
        <end position="472"/>
    </location>
</feature>
<keyword evidence="4" id="KW-0694">RNA-binding</keyword>
<evidence type="ECO:0000256" key="3">
    <source>
        <dbReference type="ARBA" id="ARBA00023187"/>
    </source>
</evidence>
<keyword evidence="3" id="KW-0508">mRNA splicing</keyword>
<comment type="caution">
    <text evidence="7">The sequence shown here is derived from an EMBL/GenBank/DDBJ whole genome shotgun (WGS) entry which is preliminary data.</text>
</comment>
<dbReference type="PANTHER" id="PTHR23147">
    <property type="entry name" value="SERINE/ARGININE RICH SPLICING FACTOR"/>
    <property type="match status" value="1"/>
</dbReference>
<feature type="region of interest" description="Disordered" evidence="5">
    <location>
        <begin position="487"/>
        <end position="529"/>
    </location>
</feature>
<evidence type="ECO:0000256" key="4">
    <source>
        <dbReference type="PROSITE-ProRule" id="PRU00176"/>
    </source>
</evidence>
<feature type="compositionally biased region" description="Basic and acidic residues" evidence="5">
    <location>
        <begin position="320"/>
        <end position="337"/>
    </location>
</feature>
<evidence type="ECO:0000313" key="8">
    <source>
        <dbReference type="Proteomes" id="UP001141552"/>
    </source>
</evidence>
<organism evidence="7 8">
    <name type="scientific">Turnera subulata</name>
    <dbReference type="NCBI Taxonomy" id="218843"/>
    <lineage>
        <taxon>Eukaryota</taxon>
        <taxon>Viridiplantae</taxon>
        <taxon>Streptophyta</taxon>
        <taxon>Embryophyta</taxon>
        <taxon>Tracheophyta</taxon>
        <taxon>Spermatophyta</taxon>
        <taxon>Magnoliopsida</taxon>
        <taxon>eudicotyledons</taxon>
        <taxon>Gunneridae</taxon>
        <taxon>Pentapetalae</taxon>
        <taxon>rosids</taxon>
        <taxon>fabids</taxon>
        <taxon>Malpighiales</taxon>
        <taxon>Passifloraceae</taxon>
        <taxon>Turnera</taxon>
    </lineage>
</organism>
<feature type="compositionally biased region" description="Acidic residues" evidence="5">
    <location>
        <begin position="309"/>
        <end position="319"/>
    </location>
</feature>
<dbReference type="SUPFAM" id="SSF54928">
    <property type="entry name" value="RNA-binding domain, RBD"/>
    <property type="match status" value="1"/>
</dbReference>
<dbReference type="GO" id="GO:0006397">
    <property type="term" value="P:mRNA processing"/>
    <property type="evidence" value="ECO:0007669"/>
    <property type="project" value="UniProtKB-KW"/>
</dbReference>
<name>A0A9Q0FVH4_9ROSI</name>
<dbReference type="Pfam" id="PF00076">
    <property type="entry name" value="RRM_1"/>
    <property type="match status" value="1"/>
</dbReference>
<dbReference type="InterPro" id="IPR012677">
    <property type="entry name" value="Nucleotide-bd_a/b_plait_sf"/>
</dbReference>
<evidence type="ECO:0000259" key="6">
    <source>
        <dbReference type="PROSITE" id="PS50102"/>
    </source>
</evidence>
<dbReference type="AlphaFoldDB" id="A0A9Q0FVH4"/>
<protein>
    <recommendedName>
        <fullName evidence="6">RRM domain-containing protein</fullName>
    </recommendedName>
</protein>
<feature type="region of interest" description="Disordered" evidence="5">
    <location>
        <begin position="428"/>
        <end position="472"/>
    </location>
</feature>
<dbReference type="InterPro" id="IPR050907">
    <property type="entry name" value="SRSF"/>
</dbReference>
<dbReference type="Gene3D" id="3.30.70.330">
    <property type="match status" value="1"/>
</dbReference>
<dbReference type="InterPro" id="IPR000504">
    <property type="entry name" value="RRM_dom"/>
</dbReference>
<dbReference type="GO" id="GO:0008380">
    <property type="term" value="P:RNA splicing"/>
    <property type="evidence" value="ECO:0007669"/>
    <property type="project" value="UniProtKB-KW"/>
</dbReference>
<reference evidence="7" key="2">
    <citation type="journal article" date="2023" name="Plants (Basel)">
        <title>Annotation of the Turnera subulata (Passifloraceae) Draft Genome Reveals the S-Locus Evolved after the Divergence of Turneroideae from Passifloroideae in a Stepwise Manner.</title>
        <authorList>
            <person name="Henning P.M."/>
            <person name="Roalson E.H."/>
            <person name="Mir W."/>
            <person name="McCubbin A.G."/>
            <person name="Shore J.S."/>
        </authorList>
    </citation>
    <scope>NUCLEOTIDE SEQUENCE</scope>
    <source>
        <strain evidence="7">F60SS</strain>
    </source>
</reference>
<feature type="domain" description="RRM" evidence="6">
    <location>
        <begin position="25"/>
        <end position="102"/>
    </location>
</feature>
<dbReference type="Proteomes" id="UP001141552">
    <property type="component" value="Unassembled WGS sequence"/>
</dbReference>
<dbReference type="OrthoDB" id="861279at2759"/>
<keyword evidence="8" id="KW-1185">Reference proteome</keyword>
<keyword evidence="2" id="KW-0747">Spliceosome</keyword>
<keyword evidence="1" id="KW-0507">mRNA processing</keyword>
<dbReference type="EMBL" id="JAKUCV010003512">
    <property type="protein sequence ID" value="KAJ4838608.1"/>
    <property type="molecule type" value="Genomic_DNA"/>
</dbReference>
<proteinExistence type="predicted"/>
<dbReference type="SMART" id="SM00360">
    <property type="entry name" value="RRM"/>
    <property type="match status" value="1"/>
</dbReference>
<accession>A0A9Q0FVH4</accession>
<evidence type="ECO:0000313" key="7">
    <source>
        <dbReference type="EMBL" id="KAJ4838608.1"/>
    </source>
</evidence>
<sequence length="584" mass="65059">MSALPYFSKWSRQQVQGAMDNGILLSLYVENLAEQWKPTDVYRIMSKYGEVVDVYIPNRQSRSRKRFGFVRFRGIGDVQRLLNDVNRVQVGDGVVRANIARRRNQGPDMRSRMVLRQDTRPSGGYGSTYAHAVGWKSDARAPQVQPKEAEAKPNTSFIPSTDVNAWLARSAVGVVKNPKKMESVCMVWKLHDMDEVEVMELGGDSVLVCFSSPETMLSFTQQPPDWVRFWFRTLSPWKQGDKASNRRCWVTIRGVPLNAWCSDFFEMVGTLQVTIAGSTYSLVIIEEAVYYPDMVDCSERSETGAMDDRMEDGDSEEDRTEPGRRKEDRNGKKHDADFQEETQDPFGILQILRNNHGHDTRQDTLLKDHADSAVFMRVNDAGSRNHPADYVGGVVTCGCCNQLTQPSMDPVYSPKPIRLSNSFGPLEGGGLEAESAQVPVVSSPLSTSSAASSSRTVTDSSKKSSSPASRSSSYLVRRLDAAIKSARVSQRRKLKKNNDNGSVTVLSPTRDAIPRANEEPVQAGQTSVLSTPPVCLHELEAIQTVQMGDALEWEVCGNTMEVVTLAKDLVDKESVEWRKTQVNV</sequence>
<dbReference type="PROSITE" id="PS50102">
    <property type="entry name" value="RRM"/>
    <property type="match status" value="1"/>
</dbReference>